<feature type="compositionally biased region" description="Polar residues" evidence="1">
    <location>
        <begin position="21"/>
        <end position="50"/>
    </location>
</feature>
<organism evidence="2 3">
    <name type="scientific">Blumeria graminis f. sp. hordei (strain DH14)</name>
    <name type="common">Barley powdery mildew</name>
    <name type="synonym">Oidium monilioides f. sp. hordei</name>
    <dbReference type="NCBI Taxonomy" id="546991"/>
    <lineage>
        <taxon>Eukaryota</taxon>
        <taxon>Fungi</taxon>
        <taxon>Dikarya</taxon>
        <taxon>Ascomycota</taxon>
        <taxon>Pezizomycotina</taxon>
        <taxon>Leotiomycetes</taxon>
        <taxon>Erysiphales</taxon>
        <taxon>Erysiphaceae</taxon>
        <taxon>Blumeria</taxon>
        <taxon>Blumeria hordei</taxon>
    </lineage>
</organism>
<proteinExistence type="predicted"/>
<sequence>MSSTIEKVKDILHINKDKNATDTSKILQNNHPQSYIGSRDSTTTDFNNMGASHHQGAVPRHGQSEHKTGYIDPSENSSTYDPQASNHLEVCLVTDDESDAGCGLTPGRNAGRNSRKSKSPSNTGSNSSCFLNKLDPRSKPAPNYSDKNFVSTPIGTSLARDNRKNEFAETLDPRFASHRDNRPPPIDYHDTAQVPPSVFIPLNGEGKKGNHARRKSVVTRPE</sequence>
<dbReference type="OrthoDB" id="10438027at2759"/>
<feature type="compositionally biased region" description="Basic residues" evidence="1">
    <location>
        <begin position="209"/>
        <end position="222"/>
    </location>
</feature>
<evidence type="ECO:0000313" key="3">
    <source>
        <dbReference type="Proteomes" id="UP000015441"/>
    </source>
</evidence>
<gene>
    <name evidence="2" type="ORF">BGHDH14_bgh00951</name>
</gene>
<feature type="compositionally biased region" description="Polar residues" evidence="1">
    <location>
        <begin position="145"/>
        <end position="155"/>
    </location>
</feature>
<feature type="compositionally biased region" description="Basic and acidic residues" evidence="1">
    <location>
        <begin position="160"/>
        <end position="190"/>
    </location>
</feature>
<evidence type="ECO:0000256" key="1">
    <source>
        <dbReference type="SAM" id="MobiDB-lite"/>
    </source>
</evidence>
<comment type="caution">
    <text evidence="2">The sequence shown here is derived from an EMBL/GenBank/DDBJ whole genome shotgun (WGS) entry which is preliminary data.</text>
</comment>
<evidence type="ECO:0000313" key="2">
    <source>
        <dbReference type="EMBL" id="CCU77103.1"/>
    </source>
</evidence>
<dbReference type="Proteomes" id="UP000015441">
    <property type="component" value="Unassembled WGS sequence"/>
</dbReference>
<accession>N1JH30</accession>
<dbReference type="AlphaFoldDB" id="N1JH30"/>
<name>N1JH30_BLUG1</name>
<dbReference type="EMBL" id="CAUH01003335">
    <property type="protein sequence ID" value="CCU77103.1"/>
    <property type="molecule type" value="Genomic_DNA"/>
</dbReference>
<feature type="region of interest" description="Disordered" evidence="1">
    <location>
        <begin position="102"/>
        <end position="222"/>
    </location>
</feature>
<protein>
    <submittedName>
        <fullName evidence="2">Uncharacterized protein</fullName>
    </submittedName>
</protein>
<feature type="region of interest" description="Disordered" evidence="1">
    <location>
        <begin position="17"/>
        <end position="82"/>
    </location>
</feature>
<dbReference type="InParanoid" id="N1JH30"/>
<feature type="compositionally biased region" description="Low complexity" evidence="1">
    <location>
        <begin position="119"/>
        <end position="128"/>
    </location>
</feature>
<dbReference type="HOGENOM" id="CLU_1245155_0_0_1"/>
<keyword evidence="3" id="KW-1185">Reference proteome</keyword>
<reference evidence="2 3" key="1">
    <citation type="journal article" date="2010" name="Science">
        <title>Genome expansion and gene loss in powdery mildew fungi reveal tradeoffs in extreme parasitism.</title>
        <authorList>
            <person name="Spanu P.D."/>
            <person name="Abbott J.C."/>
            <person name="Amselem J."/>
            <person name="Burgis T.A."/>
            <person name="Soanes D.M."/>
            <person name="Stueber K."/>
            <person name="Ver Loren van Themaat E."/>
            <person name="Brown J.K.M."/>
            <person name="Butcher S.A."/>
            <person name="Gurr S.J."/>
            <person name="Lebrun M.-H."/>
            <person name="Ridout C.J."/>
            <person name="Schulze-Lefert P."/>
            <person name="Talbot N.J."/>
            <person name="Ahmadinejad N."/>
            <person name="Ametz C."/>
            <person name="Barton G.R."/>
            <person name="Benjdia M."/>
            <person name="Bidzinski P."/>
            <person name="Bindschedler L.V."/>
            <person name="Both M."/>
            <person name="Brewer M.T."/>
            <person name="Cadle-Davidson L."/>
            <person name="Cadle-Davidson M.M."/>
            <person name="Collemare J."/>
            <person name="Cramer R."/>
            <person name="Frenkel O."/>
            <person name="Godfrey D."/>
            <person name="Harriman J."/>
            <person name="Hoede C."/>
            <person name="King B.C."/>
            <person name="Klages S."/>
            <person name="Kleemann J."/>
            <person name="Knoll D."/>
            <person name="Koti P.S."/>
            <person name="Kreplak J."/>
            <person name="Lopez-Ruiz F.J."/>
            <person name="Lu X."/>
            <person name="Maekawa T."/>
            <person name="Mahanil S."/>
            <person name="Micali C."/>
            <person name="Milgroom M.G."/>
            <person name="Montana G."/>
            <person name="Noir S."/>
            <person name="O'Connell R.J."/>
            <person name="Oberhaensli S."/>
            <person name="Parlange F."/>
            <person name="Pedersen C."/>
            <person name="Quesneville H."/>
            <person name="Reinhardt R."/>
            <person name="Rott M."/>
            <person name="Sacristan S."/>
            <person name="Schmidt S.M."/>
            <person name="Schoen M."/>
            <person name="Skamnioti P."/>
            <person name="Sommer H."/>
            <person name="Stephens A."/>
            <person name="Takahara H."/>
            <person name="Thordal-Christensen H."/>
            <person name="Vigouroux M."/>
            <person name="Wessling R."/>
            <person name="Wicker T."/>
            <person name="Panstruga R."/>
        </authorList>
    </citation>
    <scope>NUCLEOTIDE SEQUENCE [LARGE SCALE GENOMIC DNA]</scope>
    <source>
        <strain evidence="2">DH14</strain>
    </source>
</reference>